<keyword evidence="5 9" id="KW-0812">Transmembrane</keyword>
<evidence type="ECO:0000313" key="12">
    <source>
        <dbReference type="Proteomes" id="UP000781958"/>
    </source>
</evidence>
<evidence type="ECO:0000256" key="6">
    <source>
        <dbReference type="ARBA" id="ARBA00022989"/>
    </source>
</evidence>
<comment type="subcellular location">
    <subcellularLocation>
        <location evidence="1 9">Cell inner membrane</location>
        <topology evidence="1 9">Multi-pass membrane protein</topology>
    </subcellularLocation>
</comment>
<dbReference type="InterPro" id="IPR007387">
    <property type="entry name" value="TRAP_DctQ"/>
</dbReference>
<comment type="subunit">
    <text evidence="9">The complex comprises the extracytoplasmic solute receptor protein and the two transmembrane proteins.</text>
</comment>
<keyword evidence="3" id="KW-1003">Cell membrane</keyword>
<comment type="similarity">
    <text evidence="8 9">Belongs to the TRAP transporter small permease family.</text>
</comment>
<keyword evidence="2 9" id="KW-0813">Transport</keyword>
<evidence type="ECO:0000256" key="9">
    <source>
        <dbReference type="RuleBase" id="RU369079"/>
    </source>
</evidence>
<proteinExistence type="inferred from homology"/>
<reference evidence="11 12" key="1">
    <citation type="submission" date="2021-03" db="EMBL/GenBank/DDBJ databases">
        <title>Genomic Encyclopedia of Type Strains, Phase III (KMG-III): the genomes of soil and plant-associated and newly described type strains.</title>
        <authorList>
            <person name="Whitman W."/>
        </authorList>
    </citation>
    <scope>NUCLEOTIDE SEQUENCE [LARGE SCALE GENOMIC DNA]</scope>
    <source>
        <strain evidence="11 12">IMMIB AFH-6</strain>
    </source>
</reference>
<keyword evidence="4 9" id="KW-0997">Cell inner membrane</keyword>
<protein>
    <recommendedName>
        <fullName evidence="9">TRAP transporter small permease protein</fullName>
    </recommendedName>
</protein>
<evidence type="ECO:0000256" key="2">
    <source>
        <dbReference type="ARBA" id="ARBA00022448"/>
    </source>
</evidence>
<evidence type="ECO:0000256" key="3">
    <source>
        <dbReference type="ARBA" id="ARBA00022475"/>
    </source>
</evidence>
<evidence type="ECO:0000256" key="4">
    <source>
        <dbReference type="ARBA" id="ARBA00022519"/>
    </source>
</evidence>
<dbReference type="EMBL" id="JAGINP010000046">
    <property type="protein sequence ID" value="MBP2297212.1"/>
    <property type="molecule type" value="Genomic_DNA"/>
</dbReference>
<accession>A0ABS4SXC8</accession>
<keyword evidence="12" id="KW-1185">Reference proteome</keyword>
<feature type="transmembrane region" description="Helical" evidence="9">
    <location>
        <begin position="21"/>
        <end position="39"/>
    </location>
</feature>
<comment type="caution">
    <text evidence="11">The sequence shown here is derived from an EMBL/GenBank/DDBJ whole genome shotgun (WGS) entry which is preliminary data.</text>
</comment>
<feature type="transmembrane region" description="Helical" evidence="9">
    <location>
        <begin position="131"/>
        <end position="152"/>
    </location>
</feature>
<dbReference type="Proteomes" id="UP000781958">
    <property type="component" value="Unassembled WGS sequence"/>
</dbReference>
<sequence>MRRVLAVLVAGARALCRYGTLAAFAVLIGVVLLQVLGRVPGIRSPAWTEEVARFALVYLVAFSCGLALLRGELVNVDLFVAPLSERARRVVDRFVDVVVLVFSLAIIPGAWDYVVGSFGERARSIDLPMVGVYVVALIIPVSLAFFSIARLLGFAPTGQIGQPEHYTMERGELV</sequence>
<dbReference type="Pfam" id="PF04290">
    <property type="entry name" value="DctQ"/>
    <property type="match status" value="1"/>
</dbReference>
<dbReference type="RefSeq" id="WP_209773796.1">
    <property type="nucleotide sequence ID" value="NZ_JAGINP010000046.1"/>
</dbReference>
<evidence type="ECO:0000259" key="10">
    <source>
        <dbReference type="Pfam" id="PF04290"/>
    </source>
</evidence>
<dbReference type="InterPro" id="IPR055348">
    <property type="entry name" value="DctQ"/>
</dbReference>
<evidence type="ECO:0000313" key="11">
    <source>
        <dbReference type="EMBL" id="MBP2297212.1"/>
    </source>
</evidence>
<keyword evidence="6 9" id="KW-1133">Transmembrane helix</keyword>
<feature type="domain" description="Tripartite ATP-independent periplasmic transporters DctQ component" evidence="10">
    <location>
        <begin position="27"/>
        <end position="152"/>
    </location>
</feature>
<feature type="transmembrane region" description="Helical" evidence="9">
    <location>
        <begin position="90"/>
        <end position="111"/>
    </location>
</feature>
<organism evidence="11 12">
    <name type="scientific">Azospirillum rugosum</name>
    <dbReference type="NCBI Taxonomy" id="416170"/>
    <lineage>
        <taxon>Bacteria</taxon>
        <taxon>Pseudomonadati</taxon>
        <taxon>Pseudomonadota</taxon>
        <taxon>Alphaproteobacteria</taxon>
        <taxon>Rhodospirillales</taxon>
        <taxon>Azospirillaceae</taxon>
        <taxon>Azospirillum</taxon>
    </lineage>
</organism>
<keyword evidence="7 9" id="KW-0472">Membrane</keyword>
<dbReference type="PANTHER" id="PTHR35011:SF2">
    <property type="entry name" value="2,3-DIKETO-L-GULONATE TRAP TRANSPORTER SMALL PERMEASE PROTEIN YIAM"/>
    <property type="match status" value="1"/>
</dbReference>
<comment type="function">
    <text evidence="9">Part of the tripartite ATP-independent periplasmic (TRAP) transport system.</text>
</comment>
<evidence type="ECO:0000256" key="1">
    <source>
        <dbReference type="ARBA" id="ARBA00004429"/>
    </source>
</evidence>
<name>A0ABS4SXC8_9PROT</name>
<feature type="transmembrane region" description="Helical" evidence="9">
    <location>
        <begin position="51"/>
        <end position="69"/>
    </location>
</feature>
<dbReference type="PANTHER" id="PTHR35011">
    <property type="entry name" value="2,3-DIKETO-L-GULONATE TRAP TRANSPORTER SMALL PERMEASE PROTEIN YIAM"/>
    <property type="match status" value="1"/>
</dbReference>
<gene>
    <name evidence="11" type="ORF">J2851_007032</name>
</gene>
<evidence type="ECO:0000256" key="5">
    <source>
        <dbReference type="ARBA" id="ARBA00022692"/>
    </source>
</evidence>
<evidence type="ECO:0000256" key="7">
    <source>
        <dbReference type="ARBA" id="ARBA00023136"/>
    </source>
</evidence>
<evidence type="ECO:0000256" key="8">
    <source>
        <dbReference type="ARBA" id="ARBA00038436"/>
    </source>
</evidence>